<evidence type="ECO:0000313" key="2">
    <source>
        <dbReference type="Proteomes" id="UP000002383"/>
    </source>
</evidence>
<dbReference type="EMBL" id="CP001339">
    <property type="protein sequence ID" value="ACL73339.1"/>
    <property type="molecule type" value="Genomic_DNA"/>
</dbReference>
<dbReference type="Proteomes" id="UP000002383">
    <property type="component" value="Chromosome"/>
</dbReference>
<dbReference type="AlphaFoldDB" id="B8GUL9"/>
<evidence type="ECO:0000313" key="1">
    <source>
        <dbReference type="EMBL" id="ACL73339.1"/>
    </source>
</evidence>
<protein>
    <submittedName>
        <fullName evidence="1">Uncharacterized protein</fullName>
    </submittedName>
</protein>
<dbReference type="OrthoDB" id="9775668at2"/>
<name>B8GUL9_THISH</name>
<dbReference type="STRING" id="396588.Tgr7_2259"/>
<sequence>MDQNPETRPGNPFTGMLAAEQAAMEQQLAEMQLKLATLPADTPFMERVHLLLDMAEARLGLERHGEVWETVRPLLDELIEAEAWQEAVEACELLYQAEQAESIVALGHGVWLSVTYPVKAHTTVTMLGHVVEETPENADGAAVAAMAAHYIAGLRTEGKERDNLTFLTNQIIAKVARRHRGIEDQETLETWIEMYELNNIDKLFPRLGMIVDAIVGGKWWFERDALRARLP</sequence>
<organism evidence="1 2">
    <name type="scientific">Thioalkalivibrio sulfidiphilus (strain HL-EbGR7)</name>
    <dbReference type="NCBI Taxonomy" id="396588"/>
    <lineage>
        <taxon>Bacteria</taxon>
        <taxon>Pseudomonadati</taxon>
        <taxon>Pseudomonadota</taxon>
        <taxon>Gammaproteobacteria</taxon>
        <taxon>Chromatiales</taxon>
        <taxon>Ectothiorhodospiraceae</taxon>
        <taxon>Thioalkalivibrio</taxon>
    </lineage>
</organism>
<reference evidence="1 2" key="1">
    <citation type="journal article" date="2011" name="Stand. Genomic Sci.">
        <title>Complete genome sequence of 'Thioalkalivibrio sulfidophilus' HL-EbGr7.</title>
        <authorList>
            <person name="Muyzer G."/>
            <person name="Sorokin D.Y."/>
            <person name="Mavromatis K."/>
            <person name="Lapidus A."/>
            <person name="Clum A."/>
            <person name="Ivanova N."/>
            <person name="Pati A."/>
            <person name="d'Haeseleer P."/>
            <person name="Woyke T."/>
            <person name="Kyrpides N.C."/>
        </authorList>
    </citation>
    <scope>NUCLEOTIDE SEQUENCE [LARGE SCALE GENOMIC DNA]</scope>
    <source>
        <strain evidence="1 2">HL-EbGR7</strain>
    </source>
</reference>
<dbReference type="HOGENOM" id="CLU_1102390_0_0_6"/>
<accession>B8GUL9</accession>
<dbReference type="RefSeq" id="WP_012638815.1">
    <property type="nucleotide sequence ID" value="NC_011901.1"/>
</dbReference>
<dbReference type="KEGG" id="tgr:Tgr7_2259"/>
<proteinExistence type="predicted"/>
<gene>
    <name evidence="1" type="ordered locus">Tgr7_2259</name>
</gene>
<dbReference type="eggNOG" id="COG0457">
    <property type="taxonomic scope" value="Bacteria"/>
</dbReference>
<keyword evidence="2" id="KW-1185">Reference proteome</keyword>